<dbReference type="OrthoDB" id="20837at2"/>
<dbReference type="InterPro" id="IPR036188">
    <property type="entry name" value="FAD/NAD-bd_sf"/>
</dbReference>
<dbReference type="PATRIC" id="fig|1666912.4.peg.1704"/>
<evidence type="ECO:0000313" key="5">
    <source>
        <dbReference type="Proteomes" id="UP000050413"/>
    </source>
</evidence>
<organism evidence="4 5">
    <name type="scientific">Roseibaca calidilacus</name>
    <dbReference type="NCBI Taxonomy" id="1666912"/>
    <lineage>
        <taxon>Bacteria</taxon>
        <taxon>Pseudomonadati</taxon>
        <taxon>Pseudomonadota</taxon>
        <taxon>Alphaproteobacteria</taxon>
        <taxon>Rhodobacterales</taxon>
        <taxon>Paracoccaceae</taxon>
        <taxon>Roseinatronobacter</taxon>
    </lineage>
</organism>
<keyword evidence="1" id="KW-0812">Transmembrane</keyword>
<dbReference type="Gene3D" id="3.50.50.60">
    <property type="entry name" value="FAD/NAD(P)-binding domain"/>
    <property type="match status" value="1"/>
</dbReference>
<evidence type="ECO:0000313" key="4">
    <source>
        <dbReference type="EMBL" id="KPP95599.1"/>
    </source>
</evidence>
<dbReference type="PANTHER" id="PTHR42923:SF17">
    <property type="entry name" value="AMINE OXIDASE DOMAIN-CONTAINING PROTEIN"/>
    <property type="match status" value="1"/>
</dbReference>
<dbReference type="EMBL" id="LJSG01000002">
    <property type="protein sequence ID" value="KPP95599.1"/>
    <property type="molecule type" value="Genomic_DNA"/>
</dbReference>
<keyword evidence="6" id="KW-1185">Reference proteome</keyword>
<accession>A0A0P7X4V2</accession>
<dbReference type="STRING" id="1666912.Ga0058931_2121"/>
<comment type="caution">
    <text evidence="4">The sequence shown here is derived from an EMBL/GenBank/DDBJ whole genome shotgun (WGS) entry which is preliminary data.</text>
</comment>
<reference evidence="3 6" key="2">
    <citation type="submission" date="2016-01" db="EMBL/GenBank/DDBJ databases">
        <authorList>
            <person name="Varghese N."/>
        </authorList>
    </citation>
    <scope>NUCLEOTIDE SEQUENCE [LARGE SCALE GENOMIC DNA]</scope>
    <source>
        <strain evidence="3 6">HL-91</strain>
    </source>
</reference>
<reference evidence="4 5" key="1">
    <citation type="submission" date="2015-09" db="EMBL/GenBank/DDBJ databases">
        <title>Identification and resolution of microdiversity through metagenomic sequencing of parallel consortia.</title>
        <authorList>
            <person name="Nelson W.C."/>
            <person name="Romine M.F."/>
            <person name="Lindemann S.R."/>
        </authorList>
    </citation>
    <scope>NUCLEOTIDE SEQUENCE [LARGE SCALE GENOMIC DNA]</scope>
    <source>
        <strain evidence="4">HL-91</strain>
    </source>
</reference>
<keyword evidence="1" id="KW-1133">Transmembrane helix</keyword>
<dbReference type="PANTHER" id="PTHR42923">
    <property type="entry name" value="PROTOPORPHYRINOGEN OXIDASE"/>
    <property type="match status" value="1"/>
</dbReference>
<evidence type="ECO:0000256" key="1">
    <source>
        <dbReference type="SAM" id="Phobius"/>
    </source>
</evidence>
<dbReference type="InterPro" id="IPR050464">
    <property type="entry name" value="Zeta_carotene_desat/Oxidored"/>
</dbReference>
<feature type="transmembrane region" description="Helical" evidence="1">
    <location>
        <begin position="12"/>
        <end position="29"/>
    </location>
</feature>
<dbReference type="SUPFAM" id="SSF51905">
    <property type="entry name" value="FAD/NAD(P)-binding domain"/>
    <property type="match status" value="1"/>
</dbReference>
<dbReference type="RefSeq" id="WP_072246304.1">
    <property type="nucleotide sequence ID" value="NZ_FBYC01000004.1"/>
</dbReference>
<proteinExistence type="predicted"/>
<sequence>MPFEMIDMPARRIAIIGGGISGLAGAYLMSQRHRVTLFEAEPRLGGHARTVTAGKRGDQPVDTGFIVFNHVNYPNLTALFEKLDVPTAPSDMSFCASFDGGRYEYGLGNLDQLFATRRAALDPRHLRMIRDILHFNKNGLRVAQADPSLTIGGLLERLGTGNWFRERYILPFSGAIWSTPTAKILDFPAVAMMEFFRNHALLNATGQHQWHTVRGGSIEYVRRLSTYLERAGVNLRPATPVEQVTRGVDGVQVKAQGADPERFDEVIFATHSDITLRLLADPTEAERRALGAVRYQTNDAVLHCDTDFMPKRRKTWSSWAYTERGPQDRDRISLSYWMNSLQPIPKDDPIFVTLNANHPVREDCIYDTYSFAHPVYDMAALEAQEAVRALNGMNRTWFSGAWLHSGFHEDGFKSAVDVARAMDVRARKLAEVA</sequence>
<evidence type="ECO:0000313" key="3">
    <source>
        <dbReference type="EMBL" id="CUX82026.1"/>
    </source>
</evidence>
<dbReference type="GO" id="GO:0016491">
    <property type="term" value="F:oxidoreductase activity"/>
    <property type="evidence" value="ECO:0007669"/>
    <property type="project" value="InterPro"/>
</dbReference>
<keyword evidence="1" id="KW-0472">Membrane</keyword>
<name>A0A0P7X4V2_9RHOB</name>
<protein>
    <submittedName>
        <fullName evidence="4">Putative NAD/FAD-binding protein</fullName>
    </submittedName>
</protein>
<gene>
    <name evidence="3" type="ORF">Ga0058931_2121</name>
    <name evidence="4" type="ORF">HLUCCA05_02760</name>
</gene>
<evidence type="ECO:0000259" key="2">
    <source>
        <dbReference type="Pfam" id="PF01593"/>
    </source>
</evidence>
<feature type="domain" description="Amine oxidase" evidence="2">
    <location>
        <begin position="20"/>
        <end position="330"/>
    </location>
</feature>
<dbReference type="Proteomes" id="UP000182045">
    <property type="component" value="Unassembled WGS sequence"/>
</dbReference>
<dbReference type="Proteomes" id="UP000050413">
    <property type="component" value="Unassembled WGS sequence"/>
</dbReference>
<dbReference type="InterPro" id="IPR002937">
    <property type="entry name" value="Amino_oxidase"/>
</dbReference>
<dbReference type="AlphaFoldDB" id="A0A0P7X4V2"/>
<evidence type="ECO:0000313" key="6">
    <source>
        <dbReference type="Proteomes" id="UP000182045"/>
    </source>
</evidence>
<dbReference type="EMBL" id="FBYC01000004">
    <property type="protein sequence ID" value="CUX82026.1"/>
    <property type="molecule type" value="Genomic_DNA"/>
</dbReference>
<dbReference type="Pfam" id="PF01593">
    <property type="entry name" value="Amino_oxidase"/>
    <property type="match status" value="1"/>
</dbReference>